<dbReference type="Pfam" id="PF04870">
    <property type="entry name" value="Moulting_cycle"/>
    <property type="match status" value="1"/>
</dbReference>
<evidence type="ECO:0000313" key="3">
    <source>
        <dbReference type="Proteomes" id="UP000095281"/>
    </source>
</evidence>
<evidence type="ECO:0000256" key="1">
    <source>
        <dbReference type="SAM" id="MobiDB-lite"/>
    </source>
</evidence>
<feature type="region of interest" description="Disordered" evidence="1">
    <location>
        <begin position="188"/>
        <end position="224"/>
    </location>
</feature>
<evidence type="ECO:0000256" key="2">
    <source>
        <dbReference type="SAM" id="Phobius"/>
    </source>
</evidence>
<feature type="transmembrane region" description="Helical" evidence="2">
    <location>
        <begin position="669"/>
        <end position="690"/>
    </location>
</feature>
<keyword evidence="2" id="KW-0472">Membrane</keyword>
<reference evidence="4" key="1">
    <citation type="submission" date="2016-11" db="UniProtKB">
        <authorList>
            <consortium name="WormBaseParasite"/>
        </authorList>
    </citation>
    <scope>IDENTIFICATION</scope>
</reference>
<protein>
    <submittedName>
        <fullName evidence="4">Uncharacterized protein</fullName>
    </submittedName>
</protein>
<feature type="compositionally biased region" description="Low complexity" evidence="1">
    <location>
        <begin position="198"/>
        <end position="209"/>
    </location>
</feature>
<organism evidence="3 4">
    <name type="scientific">Meloidogyne hapla</name>
    <name type="common">Root-knot nematode worm</name>
    <dbReference type="NCBI Taxonomy" id="6305"/>
    <lineage>
        <taxon>Eukaryota</taxon>
        <taxon>Metazoa</taxon>
        <taxon>Ecdysozoa</taxon>
        <taxon>Nematoda</taxon>
        <taxon>Chromadorea</taxon>
        <taxon>Rhabditida</taxon>
        <taxon>Tylenchina</taxon>
        <taxon>Tylenchomorpha</taxon>
        <taxon>Tylenchoidea</taxon>
        <taxon>Meloidogynidae</taxon>
        <taxon>Meloidogyninae</taxon>
        <taxon>Meloidogyne</taxon>
    </lineage>
</organism>
<sequence>MNLISTILIIFLTIISQNIFAYSRLIIANDKLIEEKQLSNKRLLQLSSNKKLPDEKQRQKNREEFYKKVQKTPIRDDHAEAIFQHWADQAYSSLFAAIANQRLKTLKKPIRDDFGHCSKHATNIPLHAKCLSDLFNGNFKGKKFNEKKIGKISRLERYRDRKYNNRRQNMIELRNKLFQKLRDDHNKNLSDTLKNKKTSITKSSINPTKNQSKDHTKITPKNTKTNQPQIIMRKNFYGLHTTHSRLSPLGRIARDLMKKVLKVKGKHEKDIVPWQKTVERLRESAKRRKEIKKNFEEGDSPELEHLTYRGLKRQGAFGEEEDDLNEIAEDPQKIFKFLDKLRSEKFNKKKKKEPFGRLVQVLREGIKLGYALAGRNASEIDNKTMRMVSPRFFSVTAEDDPEHNDTNLTSIPSILKTIGGPIGFSSKDQQMWLDLELNATNSISNSTSSAFILPRQFNTTRYEQEIRTKDGTPLFFTKENITAVADESEIRKFEAFEFLQNSINKQQLKDMNRTGYSLLTKEQLNLFYGNNSSYDDPVLFQRFSSLNKSTLLSLIQNDIHKLAQLKSFKIVPKRSNRANNNRRKRQAIVLSPISFTYFVGQFLVNTPAILSPIIFSPLVLTPVVLGPLILSPTMFVPLILSPRLLAPFILSPSIFDPIILSPVALNPFILTPGAFIPFVLSPFLLSPFILSPQVFTPVILSPLALTPFILTPAAASPLVLSPFVLSPIIYSPMFLSALVLSPYALSPVINSPLIAFSVILSPSYLS</sequence>
<dbReference type="Proteomes" id="UP000095281">
    <property type="component" value="Unplaced"/>
</dbReference>
<proteinExistence type="predicted"/>
<feature type="transmembrane region" description="Helical" evidence="2">
    <location>
        <begin position="744"/>
        <end position="765"/>
    </location>
</feature>
<keyword evidence="2" id="KW-0812">Transmembrane</keyword>
<dbReference type="WBParaSite" id="MhA1_Contig297.frz3.fgene1">
    <property type="protein sequence ID" value="MhA1_Contig297.frz3.fgene1"/>
    <property type="gene ID" value="MhA1_Contig297.frz3.fgene1"/>
</dbReference>
<accession>A0A1I8BM17</accession>
<keyword evidence="3" id="KW-1185">Reference proteome</keyword>
<keyword evidence="2" id="KW-1133">Transmembrane helix</keyword>
<dbReference type="PANTHER" id="PTHR21523:SF37">
    <property type="entry name" value="MLT-TEN (MLT-10) RELATED"/>
    <property type="match status" value="1"/>
</dbReference>
<feature type="transmembrane region" description="Helical" evidence="2">
    <location>
        <begin position="702"/>
        <end position="724"/>
    </location>
</feature>
<feature type="transmembrane region" description="Helical" evidence="2">
    <location>
        <begin position="587"/>
        <end position="604"/>
    </location>
</feature>
<dbReference type="InterPro" id="IPR006954">
    <property type="entry name" value="Mlt-10-like"/>
</dbReference>
<name>A0A1I8BM17_MELHA</name>
<evidence type="ECO:0000313" key="4">
    <source>
        <dbReference type="WBParaSite" id="MhA1_Contig297.frz3.fgene1"/>
    </source>
</evidence>
<dbReference type="AlphaFoldDB" id="A0A1I8BM17"/>
<feature type="transmembrane region" description="Helical" evidence="2">
    <location>
        <begin position="6"/>
        <end position="27"/>
    </location>
</feature>
<dbReference type="PANTHER" id="PTHR21523">
    <property type="match status" value="1"/>
</dbReference>